<proteinExistence type="predicted"/>
<dbReference type="AlphaFoldDB" id="A0A7S1THI2"/>
<accession>A0A7S1THI2</accession>
<sequence>MSDDTSPKELQNSVRREADNPKALQQGIYEQWETYFDVRNLSNLTGTKVISWDQFKSLPVFANRKNVSTLLVTTAYEQENNRRDRTTKFWEDLGFLASKSFGTGRDICDLGVKRNPSEDLKKEILSQPSESLILLGVTYRHCEDNDRQGNFDSIQQALLPIAPIRDLITKAVKDDGFPSYCLHLRMTEGDCRRSSRSIGVFILKYLDAHVQDGKSSRIYFAYHPRFRAVRDAVRLVRSEYANSLGFMDMNSTIDLAPDSVQKIVRSPIGRAVTDAWACSHATHLITHAGSATSRRIEFWQGFHTSSKATSRHYNYPVLPRNQWSTTAKAC</sequence>
<gene>
    <name evidence="1" type="ORF">CCAE0312_LOCUS9081</name>
</gene>
<organism evidence="1">
    <name type="scientific">Compsopogon caeruleus</name>
    <dbReference type="NCBI Taxonomy" id="31354"/>
    <lineage>
        <taxon>Eukaryota</taxon>
        <taxon>Rhodophyta</taxon>
        <taxon>Compsopogonophyceae</taxon>
        <taxon>Compsopogonales</taxon>
        <taxon>Compsopogonaceae</taxon>
        <taxon>Compsopogon</taxon>
    </lineage>
</organism>
<evidence type="ECO:0000313" key="1">
    <source>
        <dbReference type="EMBL" id="CAD9236984.1"/>
    </source>
</evidence>
<reference evidence="1" key="1">
    <citation type="submission" date="2021-01" db="EMBL/GenBank/DDBJ databases">
        <authorList>
            <person name="Corre E."/>
            <person name="Pelletier E."/>
            <person name="Niang G."/>
            <person name="Scheremetjew M."/>
            <person name="Finn R."/>
            <person name="Kale V."/>
            <person name="Holt S."/>
            <person name="Cochrane G."/>
            <person name="Meng A."/>
            <person name="Brown T."/>
            <person name="Cohen L."/>
        </authorList>
    </citation>
    <scope>NUCLEOTIDE SEQUENCE</scope>
    <source>
        <strain evidence="1">SAG 36.94</strain>
    </source>
</reference>
<name>A0A7S1THI2_9RHOD</name>
<dbReference type="EMBL" id="HBGH01016431">
    <property type="protein sequence ID" value="CAD9236984.1"/>
    <property type="molecule type" value="Transcribed_RNA"/>
</dbReference>
<evidence type="ECO:0008006" key="2">
    <source>
        <dbReference type="Google" id="ProtNLM"/>
    </source>
</evidence>
<protein>
    <recommendedName>
        <fullName evidence="2">O-fucosyltransferase family protein</fullName>
    </recommendedName>
</protein>